<evidence type="ECO:0000313" key="3">
    <source>
        <dbReference type="EMBL" id="EMM97818.1"/>
    </source>
</evidence>
<keyword evidence="3" id="KW-0489">Methyltransferase</keyword>
<dbReference type="GO" id="GO:0003677">
    <property type="term" value="F:DNA binding"/>
    <property type="evidence" value="ECO:0007669"/>
    <property type="project" value="InterPro"/>
</dbReference>
<keyword evidence="3" id="KW-0808">Transferase</keyword>
<comment type="caution">
    <text evidence="3">The sequence shown here is derived from an EMBL/GenBank/DDBJ whole genome shotgun (WGS) entry which is preliminary data.</text>
</comment>
<sequence length="76" mass="8471">MQTFDSKVDTEHFAKSVSVETIANNDYNLSVSSYVEAKDNREVIDIQKLNAELKITVAKIDQLRADIDAIVAEIEG</sequence>
<dbReference type="SUPFAM" id="SSF53335">
    <property type="entry name" value="S-adenosyl-L-methionine-dependent methyltransferases"/>
    <property type="match status" value="1"/>
</dbReference>
<dbReference type="GO" id="GO:0008170">
    <property type="term" value="F:N-methyltransferase activity"/>
    <property type="evidence" value="ECO:0007669"/>
    <property type="project" value="InterPro"/>
</dbReference>
<comment type="similarity">
    <text evidence="1">Belongs to the N(4)/N(6)-methyltransferase family.</text>
</comment>
<dbReference type="AlphaFoldDB" id="M6HKE4"/>
<dbReference type="Pfam" id="PF02384">
    <property type="entry name" value="N6_Mtase"/>
    <property type="match status" value="1"/>
</dbReference>
<evidence type="ECO:0000313" key="4">
    <source>
        <dbReference type="Proteomes" id="UP000012089"/>
    </source>
</evidence>
<protein>
    <submittedName>
        <fullName evidence="3">N-6 DNA Methylase domain protein</fullName>
    </submittedName>
</protein>
<dbReference type="Gene3D" id="3.40.50.150">
    <property type="entry name" value="Vaccinia Virus protein VP39"/>
    <property type="match status" value="1"/>
</dbReference>
<accession>M6HKE4</accession>
<organism evidence="3 4">
    <name type="scientific">Leptospira interrogans serovar Zanoni str. LT2156</name>
    <dbReference type="NCBI Taxonomy" id="1001601"/>
    <lineage>
        <taxon>Bacteria</taxon>
        <taxon>Pseudomonadati</taxon>
        <taxon>Spirochaetota</taxon>
        <taxon>Spirochaetia</taxon>
        <taxon>Leptospirales</taxon>
        <taxon>Leptospiraceae</taxon>
        <taxon>Leptospira</taxon>
    </lineage>
</organism>
<gene>
    <name evidence="3" type="ORF">LEP1GSC158_3583</name>
</gene>
<evidence type="ECO:0000256" key="1">
    <source>
        <dbReference type="ARBA" id="ARBA00006594"/>
    </source>
</evidence>
<proteinExistence type="inferred from homology"/>
<feature type="domain" description="DNA methylase adenine-specific" evidence="2">
    <location>
        <begin position="1"/>
        <end position="42"/>
    </location>
</feature>
<reference evidence="3 4" key="1">
    <citation type="submission" date="2013-01" db="EMBL/GenBank/DDBJ databases">
        <authorList>
            <person name="Harkins D.M."/>
            <person name="Durkin A.S."/>
            <person name="Brinkac L.M."/>
            <person name="Haft D.H."/>
            <person name="Selengut J.D."/>
            <person name="Sanka R."/>
            <person name="DePew J."/>
            <person name="Purushe J."/>
            <person name="Tulsiani S.M."/>
            <person name="Graham G.C."/>
            <person name="Burns M.-A."/>
            <person name="Dohnt M.F."/>
            <person name="Smythe L.D."/>
            <person name="McKay D.B."/>
            <person name="Craig S.B."/>
            <person name="Vinetz J.M."/>
            <person name="Sutton G.G."/>
            <person name="Nierman W.C."/>
            <person name="Fouts D.E."/>
        </authorList>
    </citation>
    <scope>NUCLEOTIDE SEQUENCE [LARGE SCALE GENOMIC DNA]</scope>
    <source>
        <strain evidence="3 4">LT2156</strain>
    </source>
</reference>
<dbReference type="EMBL" id="AFMF02000010">
    <property type="protein sequence ID" value="EMM97818.1"/>
    <property type="molecule type" value="Genomic_DNA"/>
</dbReference>
<dbReference type="InterPro" id="IPR003356">
    <property type="entry name" value="DNA_methylase_A-5"/>
</dbReference>
<name>M6HKE4_LEPIR</name>
<dbReference type="InterPro" id="IPR029063">
    <property type="entry name" value="SAM-dependent_MTases_sf"/>
</dbReference>
<dbReference type="Proteomes" id="UP000012089">
    <property type="component" value="Unassembled WGS sequence"/>
</dbReference>
<dbReference type="GO" id="GO:0032259">
    <property type="term" value="P:methylation"/>
    <property type="evidence" value="ECO:0007669"/>
    <property type="project" value="UniProtKB-KW"/>
</dbReference>
<evidence type="ECO:0000259" key="2">
    <source>
        <dbReference type="Pfam" id="PF02384"/>
    </source>
</evidence>